<dbReference type="EMBL" id="CP015878">
    <property type="protein sequence ID" value="ANI16703.1"/>
    <property type="molecule type" value="Genomic_DNA"/>
</dbReference>
<dbReference type="RefSeq" id="WP_064583979.1">
    <property type="nucleotide sequence ID" value="NZ_CP015878.1"/>
</dbReference>
<dbReference type="InterPro" id="IPR019289">
    <property type="entry name" value="Phage_tail_E/E"/>
</dbReference>
<dbReference type="Proteomes" id="UP000077748">
    <property type="component" value="Chromosome"/>
</dbReference>
<dbReference type="Pfam" id="PF10109">
    <property type="entry name" value="Phage_TAC_7"/>
    <property type="match status" value="1"/>
</dbReference>
<name>A0A1A9KIB7_9PSED</name>
<evidence type="ECO:0000313" key="2">
    <source>
        <dbReference type="Proteomes" id="UP000077748"/>
    </source>
</evidence>
<organism evidence="1 2">
    <name type="scientific">Pseudomonas citronellolis</name>
    <dbReference type="NCBI Taxonomy" id="53408"/>
    <lineage>
        <taxon>Bacteria</taxon>
        <taxon>Pseudomonadati</taxon>
        <taxon>Pseudomonadota</taxon>
        <taxon>Gammaproteobacteria</taxon>
        <taxon>Pseudomonadales</taxon>
        <taxon>Pseudomonadaceae</taxon>
        <taxon>Pseudomonas</taxon>
    </lineage>
</organism>
<gene>
    <name evidence="1" type="ORF">A9C11_23250</name>
</gene>
<dbReference type="AlphaFoldDB" id="A0A1A9KIB7"/>
<sequence length="100" mass="11170">MSESYITDLSAESVRVLLSKPIMQELADGVVMRAPTVFDIRLASKSACTDEDRELQLFAALTGIAVIDLEQFLLSDYQRLQHGYFLMVSGRPEKNEAADE</sequence>
<evidence type="ECO:0000313" key="1">
    <source>
        <dbReference type="EMBL" id="ANI16703.1"/>
    </source>
</evidence>
<reference evidence="1 2" key="1">
    <citation type="submission" date="2016-05" db="EMBL/GenBank/DDBJ databases">
        <title>Genome Sequence of Pseudomonas citronellolis Strain SJTE-3, an Estrogens and Persistent Organic Pollutants degradation strain.</title>
        <authorList>
            <person name="Liang R."/>
        </authorList>
    </citation>
    <scope>NUCLEOTIDE SEQUENCE [LARGE SCALE GENOMIC DNA]</scope>
    <source>
        <strain evidence="1 2">SJTE-3</strain>
    </source>
</reference>
<evidence type="ECO:0008006" key="3">
    <source>
        <dbReference type="Google" id="ProtNLM"/>
    </source>
</evidence>
<accession>A0A1A9KIB7</accession>
<protein>
    <recommendedName>
        <fullName evidence="3">Phage tail assembly protein</fullName>
    </recommendedName>
</protein>
<proteinExistence type="predicted"/>